<dbReference type="Proteomes" id="UP000223913">
    <property type="component" value="Unassembled WGS sequence"/>
</dbReference>
<accession>A0A2D0N0G9</accession>
<gene>
    <name evidence="1" type="ORF">CRP01_34630</name>
</gene>
<proteinExistence type="predicted"/>
<evidence type="ECO:0000313" key="2">
    <source>
        <dbReference type="Proteomes" id="UP000223913"/>
    </source>
</evidence>
<dbReference type="AlphaFoldDB" id="A0A2D0N0G9"/>
<keyword evidence="2" id="KW-1185">Reference proteome</keyword>
<reference evidence="1 2" key="1">
    <citation type="submission" date="2017-10" db="EMBL/GenBank/DDBJ databases">
        <title>The draft genome sequence of Lewinella nigricans NBRC 102662.</title>
        <authorList>
            <person name="Wang K."/>
        </authorList>
    </citation>
    <scope>NUCLEOTIDE SEQUENCE [LARGE SCALE GENOMIC DNA]</scope>
    <source>
        <strain evidence="1 2">NBRC 102662</strain>
    </source>
</reference>
<name>A0A2D0N0G9_FLAN2</name>
<dbReference type="EMBL" id="PDUD01000047">
    <property type="protein sequence ID" value="PHN01930.1"/>
    <property type="molecule type" value="Genomic_DNA"/>
</dbReference>
<evidence type="ECO:0000313" key="1">
    <source>
        <dbReference type="EMBL" id="PHN01930.1"/>
    </source>
</evidence>
<comment type="caution">
    <text evidence="1">The sequence shown here is derived from an EMBL/GenBank/DDBJ whole genome shotgun (WGS) entry which is preliminary data.</text>
</comment>
<protein>
    <submittedName>
        <fullName evidence="1">Uncharacterized protein</fullName>
    </submittedName>
</protein>
<organism evidence="1 2">
    <name type="scientific">Flavilitoribacter nigricans (strain ATCC 23147 / DSM 23189 / NBRC 102662 / NCIMB 1420 / SS-2)</name>
    <name type="common">Lewinella nigricans</name>
    <dbReference type="NCBI Taxonomy" id="1122177"/>
    <lineage>
        <taxon>Bacteria</taxon>
        <taxon>Pseudomonadati</taxon>
        <taxon>Bacteroidota</taxon>
        <taxon>Saprospiria</taxon>
        <taxon>Saprospirales</taxon>
        <taxon>Lewinellaceae</taxon>
        <taxon>Flavilitoribacter</taxon>
    </lineage>
</organism>
<sequence length="80" mass="9332">MENARCPVRAHMGRPAFVFKTVSCHELNENLGIHLMIPYLYFPGRDDYRSEKSRNGAKDHDSLTRRKVKKLLKMANFKPV</sequence>